<dbReference type="KEGG" id="pste:PSTEL_17510"/>
<evidence type="ECO:0000313" key="5">
    <source>
        <dbReference type="EMBL" id="AIQ64633.1"/>
    </source>
</evidence>
<dbReference type="OrthoDB" id="9810112at2"/>
<keyword evidence="2 4" id="KW-0474">Menaquinone biosynthesis</keyword>
<dbReference type="GO" id="GO:0016836">
    <property type="term" value="F:hydro-lyase activity"/>
    <property type="evidence" value="ECO:0007669"/>
    <property type="project" value="UniProtKB-UniRule"/>
</dbReference>
<dbReference type="AlphaFoldDB" id="A0A089LZC6"/>
<comment type="similarity">
    <text evidence="4">Belongs to the MqnA/MqnD family. MqnA subfamily.</text>
</comment>
<evidence type="ECO:0000313" key="6">
    <source>
        <dbReference type="Proteomes" id="UP000029507"/>
    </source>
</evidence>
<evidence type="ECO:0000256" key="1">
    <source>
        <dbReference type="ARBA" id="ARBA00004863"/>
    </source>
</evidence>
<dbReference type="EMBL" id="CP009286">
    <property type="protein sequence ID" value="AIQ64633.1"/>
    <property type="molecule type" value="Genomic_DNA"/>
</dbReference>
<dbReference type="GO" id="GO:0009234">
    <property type="term" value="P:menaquinone biosynthetic process"/>
    <property type="evidence" value="ECO:0007669"/>
    <property type="project" value="UniProtKB-UniRule"/>
</dbReference>
<dbReference type="UniPathway" id="UPA00079"/>
<name>A0A089LZC6_9BACL</name>
<comment type="catalytic activity">
    <reaction evidence="4">
        <text>chorismate = 3-[(1-carboxyvinyl)-oxy]benzoate + H2O</text>
        <dbReference type="Rhea" id="RHEA:40051"/>
        <dbReference type="ChEBI" id="CHEBI:15377"/>
        <dbReference type="ChEBI" id="CHEBI:29748"/>
        <dbReference type="ChEBI" id="CHEBI:76981"/>
        <dbReference type="EC" id="4.2.1.151"/>
    </reaction>
</comment>
<evidence type="ECO:0000256" key="2">
    <source>
        <dbReference type="ARBA" id="ARBA00022428"/>
    </source>
</evidence>
<dbReference type="STRING" id="169760.PSTEL_17510"/>
<gene>
    <name evidence="4" type="primary">mqnA</name>
    <name evidence="5" type="ORF">PSTEL_17510</name>
</gene>
<evidence type="ECO:0000256" key="4">
    <source>
        <dbReference type="HAMAP-Rule" id="MF_00995"/>
    </source>
</evidence>
<dbReference type="SUPFAM" id="SSF53850">
    <property type="entry name" value="Periplasmic binding protein-like II"/>
    <property type="match status" value="1"/>
</dbReference>
<dbReference type="Proteomes" id="UP000029507">
    <property type="component" value="Chromosome"/>
</dbReference>
<accession>A0A089LZC6</accession>
<sequence length="286" mass="31703">MKNEEPAVIGKISYTNSWPVYHHFNPSALPFPATLVSEVPSRLNRGMAEGEIHVGALSSFAYAEASDRLLLLPDLSVSSDGPVRSIFLFSKGTLEEAASGTVAVTNTSATSVNLLKILLEKAVGGRPQYVAAEPDLEQMMKTADACLLIGDHAIRAGWSNSRYRVTDLGELWKSWTGCGMTFAVWAASRRAAEQEPERIQRINEAFAASKRKGLGDLEPIAMDAVAKIGGSEGYWYGYFRNLCYDFGERQQEGLNLYFRYAHELGLLPQQVKMEFWNDNLLTRVKK</sequence>
<dbReference type="CDD" id="cd13634">
    <property type="entry name" value="PBP2_Sco4506"/>
    <property type="match status" value="1"/>
</dbReference>
<proteinExistence type="inferred from homology"/>
<keyword evidence="3 4" id="KW-0456">Lyase</keyword>
<evidence type="ECO:0000256" key="3">
    <source>
        <dbReference type="ARBA" id="ARBA00023239"/>
    </source>
</evidence>
<comment type="function">
    <text evidence="4">Catalyzes the dehydration of chorismate into 3-[(1-carboxyvinyl)oxy]benzoate, a step in the biosynthesis of menaquinone (MK, vitamin K2).</text>
</comment>
<dbReference type="PANTHER" id="PTHR37690:SF1">
    <property type="entry name" value="CHORISMATE DEHYDRATASE"/>
    <property type="match status" value="1"/>
</dbReference>
<keyword evidence="6" id="KW-1185">Reference proteome</keyword>
<comment type="pathway">
    <text evidence="1 4">Quinol/quinone metabolism; menaquinone biosynthesis.</text>
</comment>
<dbReference type="Pfam" id="PF02621">
    <property type="entry name" value="VitK2_biosynth"/>
    <property type="match status" value="1"/>
</dbReference>
<dbReference type="RefSeq" id="WP_038697043.1">
    <property type="nucleotide sequence ID" value="NZ_CP009286.1"/>
</dbReference>
<dbReference type="InterPro" id="IPR003773">
    <property type="entry name" value="Menaquinone_biosynth"/>
</dbReference>
<dbReference type="HOGENOM" id="CLU_059898_0_0_9"/>
<dbReference type="Gene3D" id="3.40.190.10">
    <property type="entry name" value="Periplasmic binding protein-like II"/>
    <property type="match status" value="2"/>
</dbReference>
<protein>
    <recommendedName>
        <fullName evidence="4">Chorismate dehydratase</fullName>
        <ecNumber evidence="4">4.2.1.151</ecNumber>
    </recommendedName>
    <alternativeName>
        <fullName evidence="4">Menaquinone biosynthetic enzyme MqnA</fullName>
    </alternativeName>
</protein>
<dbReference type="PANTHER" id="PTHR37690">
    <property type="entry name" value="CHORISMATE DEHYDRATASE"/>
    <property type="match status" value="1"/>
</dbReference>
<dbReference type="EC" id="4.2.1.151" evidence="4"/>
<dbReference type="InterPro" id="IPR030868">
    <property type="entry name" value="MqnA"/>
</dbReference>
<reference evidence="5 6" key="1">
    <citation type="submission" date="2014-08" db="EMBL/GenBank/DDBJ databases">
        <title>Comparative genomics of the Paenibacillus odorifer group.</title>
        <authorList>
            <person name="den Bakker H.C."/>
            <person name="Tsai Y.-C."/>
            <person name="Martin N."/>
            <person name="Korlach J."/>
            <person name="Wiedmann M."/>
        </authorList>
    </citation>
    <scope>NUCLEOTIDE SEQUENCE [LARGE SCALE GENOMIC DNA]</scope>
    <source>
        <strain evidence="5 6">DSM 14472</strain>
    </source>
</reference>
<organism evidence="5 6">
    <name type="scientific">Paenibacillus stellifer</name>
    <dbReference type="NCBI Taxonomy" id="169760"/>
    <lineage>
        <taxon>Bacteria</taxon>
        <taxon>Bacillati</taxon>
        <taxon>Bacillota</taxon>
        <taxon>Bacilli</taxon>
        <taxon>Bacillales</taxon>
        <taxon>Paenibacillaceae</taxon>
        <taxon>Paenibacillus</taxon>
    </lineage>
</organism>
<dbReference type="HAMAP" id="MF_00995">
    <property type="entry name" value="MqnA"/>
    <property type="match status" value="1"/>
</dbReference>